<evidence type="ECO:0008006" key="3">
    <source>
        <dbReference type="Google" id="ProtNLM"/>
    </source>
</evidence>
<dbReference type="Proteomes" id="UP001195903">
    <property type="component" value="Unassembled WGS sequence"/>
</dbReference>
<dbReference type="RefSeq" id="WP_214505217.1">
    <property type="nucleotide sequence ID" value="NZ_JAHEPS010000001.1"/>
</dbReference>
<accession>A0ABS5UY32</accession>
<reference evidence="1 2" key="1">
    <citation type="submission" date="2021-05" db="EMBL/GenBank/DDBJ databases">
        <title>Shewanella sp. JM162201.</title>
        <authorList>
            <person name="Xu S."/>
            <person name="Li A."/>
        </authorList>
    </citation>
    <scope>NUCLEOTIDE SEQUENCE [LARGE SCALE GENOMIC DNA]</scope>
    <source>
        <strain evidence="1 2">JM162201</strain>
    </source>
</reference>
<organism evidence="1 2">
    <name type="scientific">Shewanella jiangmenensis</name>
    <dbReference type="NCBI Taxonomy" id="2837387"/>
    <lineage>
        <taxon>Bacteria</taxon>
        <taxon>Pseudomonadati</taxon>
        <taxon>Pseudomonadota</taxon>
        <taxon>Gammaproteobacteria</taxon>
        <taxon>Alteromonadales</taxon>
        <taxon>Shewanellaceae</taxon>
        <taxon>Shewanella</taxon>
    </lineage>
</organism>
<proteinExistence type="predicted"/>
<dbReference type="EMBL" id="JAHEPS010000001">
    <property type="protein sequence ID" value="MBT1443004.1"/>
    <property type="molecule type" value="Genomic_DNA"/>
</dbReference>
<evidence type="ECO:0000313" key="1">
    <source>
        <dbReference type="EMBL" id="MBT1443004.1"/>
    </source>
</evidence>
<sequence>MNYFVINNNFHFMDVVKRAEHFSLTDVFLICIPHRLDLDEIKNSGFLYRVFESPSTSKLGWLNFIKMFKNRNYIDKFIQASEEDFLYIYTEYDLVNHYFVNKFKSQGAKVNLIEENGLATYALNKVATSDNVQPLIFKNPRFIFSSAIYSNLFVKAYSSGFETFPVMSDSVFDSVIYYAGVTCNRDFQPCIEHWNGIKSHKKVSEYGNVLFLSQDIYKFFMDKPEYLKLLSLIYEEVLSRFENVYFKFHPREIGTDIYDFVLLNFPKFIIVESSKPIETIINDLHPDLVVSFFSSSLINLAKDGWPVLFTISKWEGVETNEFLNAISHSLFELGFNK</sequence>
<comment type="caution">
    <text evidence="1">The sequence shown here is derived from an EMBL/GenBank/DDBJ whole genome shotgun (WGS) entry which is preliminary data.</text>
</comment>
<protein>
    <recommendedName>
        <fullName evidence="3">Capsule polysaccharide biosynthesis protein</fullName>
    </recommendedName>
</protein>
<dbReference type="Pfam" id="PF07388">
    <property type="entry name" value="A-2_8-polyST"/>
    <property type="match status" value="1"/>
</dbReference>
<gene>
    <name evidence="1" type="ORF">KJI95_00485</name>
</gene>
<dbReference type="Gene3D" id="3.40.50.11110">
    <property type="entry name" value="Sialyltransferase, C-terminal GT-B Rossman nucleotide-binding domain"/>
    <property type="match status" value="1"/>
</dbReference>
<keyword evidence="2" id="KW-1185">Reference proteome</keyword>
<dbReference type="InterPro" id="IPR010866">
    <property type="entry name" value="A-2_8-polyST"/>
</dbReference>
<name>A0ABS5UY32_9GAMM</name>
<evidence type="ECO:0000313" key="2">
    <source>
        <dbReference type="Proteomes" id="UP001195903"/>
    </source>
</evidence>